<dbReference type="AlphaFoldDB" id="A0A1D8JIN3"/>
<dbReference type="SUPFAM" id="SSF53850">
    <property type="entry name" value="Periplasmic binding protein-like II"/>
    <property type="match status" value="1"/>
</dbReference>
<feature type="domain" description="Solute-binding protein family 5" evidence="6">
    <location>
        <begin position="89"/>
        <end position="455"/>
    </location>
</feature>
<feature type="region of interest" description="Disordered" evidence="4">
    <location>
        <begin position="28"/>
        <end position="48"/>
    </location>
</feature>
<accession>A0A1D8JIN3</accession>
<dbReference type="Pfam" id="PF00496">
    <property type="entry name" value="SBP_bac_5"/>
    <property type="match status" value="1"/>
</dbReference>
<keyword evidence="8" id="KW-1185">Reference proteome</keyword>
<keyword evidence="3 5" id="KW-0732">Signal</keyword>
<evidence type="ECO:0000259" key="6">
    <source>
        <dbReference type="Pfam" id="PF00496"/>
    </source>
</evidence>
<dbReference type="InterPro" id="IPR030678">
    <property type="entry name" value="Peptide/Ni-bd"/>
</dbReference>
<dbReference type="PROSITE" id="PS51257">
    <property type="entry name" value="PROKAR_LIPOPROTEIN"/>
    <property type="match status" value="1"/>
</dbReference>
<dbReference type="GO" id="GO:0042597">
    <property type="term" value="C:periplasmic space"/>
    <property type="evidence" value="ECO:0007669"/>
    <property type="project" value="UniProtKB-ARBA"/>
</dbReference>
<reference evidence="7 8" key="1">
    <citation type="submission" date="2016-09" db="EMBL/GenBank/DDBJ databases">
        <title>Complete genome sequence of the Lysinibacillus sphaericus LMG 22257, a specie of Bacillus with ureolytic activity that can effectively biodeposit calcium carbonate.</title>
        <authorList>
            <person name="Yan W."/>
        </authorList>
    </citation>
    <scope>NUCLEOTIDE SEQUENCE [LARGE SCALE GENOMIC DNA]</scope>
    <source>
        <strain evidence="7 8">LMG 22257</strain>
    </source>
</reference>
<dbReference type="RefSeq" id="WP_075528741.1">
    <property type="nucleotide sequence ID" value="NZ_CP017560.1"/>
</dbReference>
<dbReference type="KEGG" id="surl:BI350_14220"/>
<gene>
    <name evidence="7" type="ORF">BI350_14220</name>
</gene>
<keyword evidence="2" id="KW-0813">Transport</keyword>
<evidence type="ECO:0000256" key="4">
    <source>
        <dbReference type="SAM" id="MobiDB-lite"/>
    </source>
</evidence>
<evidence type="ECO:0000256" key="3">
    <source>
        <dbReference type="ARBA" id="ARBA00022729"/>
    </source>
</evidence>
<evidence type="ECO:0000313" key="7">
    <source>
        <dbReference type="EMBL" id="AOV08573.1"/>
    </source>
</evidence>
<dbReference type="GO" id="GO:0015833">
    <property type="term" value="P:peptide transport"/>
    <property type="evidence" value="ECO:0007669"/>
    <property type="project" value="TreeGrafter"/>
</dbReference>
<dbReference type="Gene3D" id="3.90.76.10">
    <property type="entry name" value="Dipeptide-binding Protein, Domain 1"/>
    <property type="match status" value="1"/>
</dbReference>
<feature type="compositionally biased region" description="Basic and acidic residues" evidence="4">
    <location>
        <begin position="28"/>
        <end position="44"/>
    </location>
</feature>
<dbReference type="Gene3D" id="3.10.105.10">
    <property type="entry name" value="Dipeptide-binding Protein, Domain 3"/>
    <property type="match status" value="1"/>
</dbReference>
<feature type="chain" id="PRO_5038686207" description="Solute-binding protein family 5 domain-containing protein" evidence="5">
    <location>
        <begin position="20"/>
        <end position="542"/>
    </location>
</feature>
<dbReference type="GO" id="GO:0043190">
    <property type="term" value="C:ATP-binding cassette (ABC) transporter complex"/>
    <property type="evidence" value="ECO:0007669"/>
    <property type="project" value="InterPro"/>
</dbReference>
<feature type="signal peptide" evidence="5">
    <location>
        <begin position="1"/>
        <end position="19"/>
    </location>
</feature>
<evidence type="ECO:0000256" key="5">
    <source>
        <dbReference type="SAM" id="SignalP"/>
    </source>
</evidence>
<dbReference type="Gene3D" id="3.40.190.10">
    <property type="entry name" value="Periplasmic binding protein-like II"/>
    <property type="match status" value="1"/>
</dbReference>
<dbReference type="PANTHER" id="PTHR30290">
    <property type="entry name" value="PERIPLASMIC BINDING COMPONENT OF ABC TRANSPORTER"/>
    <property type="match status" value="1"/>
</dbReference>
<comment type="similarity">
    <text evidence="1">Belongs to the bacterial solute-binding protein 5 family.</text>
</comment>
<dbReference type="InterPro" id="IPR039424">
    <property type="entry name" value="SBP_5"/>
</dbReference>
<dbReference type="CDD" id="cd08514">
    <property type="entry name" value="PBP2_AppA_like"/>
    <property type="match status" value="1"/>
</dbReference>
<evidence type="ECO:0000256" key="2">
    <source>
        <dbReference type="ARBA" id="ARBA00022448"/>
    </source>
</evidence>
<dbReference type="InterPro" id="IPR000914">
    <property type="entry name" value="SBP_5_dom"/>
</dbReference>
<dbReference type="GO" id="GO:1904680">
    <property type="term" value="F:peptide transmembrane transporter activity"/>
    <property type="evidence" value="ECO:0007669"/>
    <property type="project" value="TreeGrafter"/>
</dbReference>
<evidence type="ECO:0000256" key="1">
    <source>
        <dbReference type="ARBA" id="ARBA00005695"/>
    </source>
</evidence>
<dbReference type="Proteomes" id="UP000185746">
    <property type="component" value="Chromosome"/>
</dbReference>
<proteinExistence type="inferred from homology"/>
<dbReference type="EMBL" id="CP017560">
    <property type="protein sequence ID" value="AOV08573.1"/>
    <property type="molecule type" value="Genomic_DNA"/>
</dbReference>
<dbReference type="FunFam" id="3.10.105.10:FF:000006">
    <property type="entry name" value="Peptide ABC transporter substrate-binding protein"/>
    <property type="match status" value="1"/>
</dbReference>
<evidence type="ECO:0000313" key="8">
    <source>
        <dbReference type="Proteomes" id="UP000185746"/>
    </source>
</evidence>
<sequence length="542" mass="60505">MIKKRFFTMIMMAMILIIAACSDGEVKSDAEGAKSEGSTTDEKSGGSLYLGTTAAPTLFNPYYSTDTSSSTIEGFIFSGLVTVDHDFNPEGDLAEDWDVTEDGLKWTFYLRENIKWHDGEDFTADDVVFSYNIPLNEDYVGPRGLPFEVIEEINKVDDYTVEIILSEPYAPFITITAQFEVLPEHILGDVPVADLGTQRFNTKEPIGTGPFKFKEWREGEYIELVANEDYYLGAPKLDSIIYKIVPDMNTLMAQVQVGDINLAGISPEYMETAKNLEDKGIVKLESGPSNSWEYIGYNLRNDLFKDKLVRQALTHAIDKEAIVQAILDGSGTVAHGPGSPANWSFNPDVAKFEYNPEEAKKKLKEAGWEPGADGILEKDGQKFEFVLKTTSANEIRQQIAEVAQQQLSEIGIKTTIELLEWSAYVEETSPPKWNFDAIVAGWSIGSDPDPTWFWHTSEIENGLNYGGYSNPEVDALLSENTKLSDLSERKDIIGKADAIVTEDQPSTFLYNPQGHLAVSIDLHGPKFSAANTYYKIHEWYVE</sequence>
<name>A0A1D8JIN3_9BACL</name>
<organism evidence="7 8">
    <name type="scientific">Sporosarcina ureilytica</name>
    <dbReference type="NCBI Taxonomy" id="298596"/>
    <lineage>
        <taxon>Bacteria</taxon>
        <taxon>Bacillati</taxon>
        <taxon>Bacillota</taxon>
        <taxon>Bacilli</taxon>
        <taxon>Bacillales</taxon>
        <taxon>Caryophanaceae</taxon>
        <taxon>Sporosarcina</taxon>
    </lineage>
</organism>
<protein>
    <recommendedName>
        <fullName evidence="6">Solute-binding protein family 5 domain-containing protein</fullName>
    </recommendedName>
</protein>
<dbReference type="PIRSF" id="PIRSF002741">
    <property type="entry name" value="MppA"/>
    <property type="match status" value="1"/>
</dbReference>
<dbReference type="PANTHER" id="PTHR30290:SF9">
    <property type="entry name" value="OLIGOPEPTIDE-BINDING PROTEIN APPA"/>
    <property type="match status" value="1"/>
</dbReference>